<dbReference type="Proteomes" id="UP001205867">
    <property type="component" value="Unassembled WGS sequence"/>
</dbReference>
<organism evidence="2 3">
    <name type="scientific">Micrococcus luteus</name>
    <name type="common">Micrococcus lysodeikticus</name>
    <dbReference type="NCBI Taxonomy" id="1270"/>
    <lineage>
        <taxon>Bacteria</taxon>
        <taxon>Bacillati</taxon>
        <taxon>Actinomycetota</taxon>
        <taxon>Actinomycetes</taxon>
        <taxon>Micrococcales</taxon>
        <taxon>Micrococcaceae</taxon>
        <taxon>Micrococcus</taxon>
    </lineage>
</organism>
<proteinExistence type="predicted"/>
<dbReference type="AlphaFoldDB" id="A0AAP3ET90"/>
<dbReference type="EMBL" id="JALXKZ020000017">
    <property type="protein sequence ID" value="MCV7629289.1"/>
    <property type="molecule type" value="Genomic_DNA"/>
</dbReference>
<feature type="domain" description="Abortive infection protein-like C-terminal" evidence="1">
    <location>
        <begin position="187"/>
        <end position="264"/>
    </location>
</feature>
<comment type="caution">
    <text evidence="2">The sequence shown here is derived from an EMBL/GenBank/DDBJ whole genome shotgun (WGS) entry which is preliminary data.</text>
</comment>
<evidence type="ECO:0000313" key="3">
    <source>
        <dbReference type="Proteomes" id="UP001205867"/>
    </source>
</evidence>
<gene>
    <name evidence="2" type="ORF">M3A82_008040</name>
</gene>
<name>A0AAP3ET90_MICLU</name>
<reference evidence="2" key="1">
    <citation type="submission" date="2023-06" db="EMBL/GenBank/DDBJ databases">
        <title>lsaBGC provides a comprehensive framework for evolutionary analysis of biosynthetic gene clusters within focal taxa.</title>
        <authorList>
            <person name="Salamzade R."/>
            <person name="Sandstrom S."/>
            <person name="Kalan L.R."/>
        </authorList>
    </citation>
    <scope>NUCLEOTIDE SEQUENCE</scope>
    <source>
        <strain evidence="2">P3-SID899</strain>
    </source>
</reference>
<sequence length="274" mass="29422">MTPMKTPWATDVALNLSRLMEKTWSPSHGGLDTIFGKLAINSPETDRQGSSINKVKRLRRAFDQADARGEQAVVNLVKEIIEEMRFKGVFSSTDEQTQELVGALRASLAQAGARLTDEGRLEPLTLGPAIEAGGRETVNRLQSRLRDPLLDPGAILGTSKDLLEATAKHLLKEYSPEVRAGDMPGVVGQAMRAAGLSTIPGEIDSTNAKAVAALRQQVIKTAEAVTSTRNTGGDGHGHLEPTDVSPELANYIRHLTLAAVAYLLAEAQNTSPRQ</sequence>
<accession>A0AAP3ET90</accession>
<dbReference type="InterPro" id="IPR026001">
    <property type="entry name" value="Abi-like_C"/>
</dbReference>
<evidence type="ECO:0000259" key="1">
    <source>
        <dbReference type="Pfam" id="PF14355"/>
    </source>
</evidence>
<dbReference type="Pfam" id="PF14355">
    <property type="entry name" value="Abi_C"/>
    <property type="match status" value="1"/>
</dbReference>
<evidence type="ECO:0000313" key="2">
    <source>
        <dbReference type="EMBL" id="MCV7629289.1"/>
    </source>
</evidence>
<protein>
    <submittedName>
        <fullName evidence="2">Abortive infection family protein</fullName>
    </submittedName>
</protein>